<name>A0A9E6ZXS0_9HYPH</name>
<evidence type="ECO:0000256" key="3">
    <source>
        <dbReference type="ARBA" id="ARBA00022448"/>
    </source>
</evidence>
<feature type="transmembrane region" description="Helical" evidence="8">
    <location>
        <begin position="55"/>
        <end position="75"/>
    </location>
</feature>
<feature type="transmembrane region" description="Helical" evidence="8">
    <location>
        <begin position="81"/>
        <end position="103"/>
    </location>
</feature>
<dbReference type="EMBL" id="CP083239">
    <property type="protein sequence ID" value="UOK71942.1"/>
    <property type="molecule type" value="Genomic_DNA"/>
</dbReference>
<dbReference type="KEGG" id="apol:K9D25_04285"/>
<dbReference type="Proteomes" id="UP000831684">
    <property type="component" value="Chromosome"/>
</dbReference>
<feature type="transmembrane region" description="Helical" evidence="8">
    <location>
        <begin position="374"/>
        <end position="398"/>
    </location>
</feature>
<evidence type="ECO:0000256" key="8">
    <source>
        <dbReference type="SAM" id="Phobius"/>
    </source>
</evidence>
<proteinExistence type="inferred from homology"/>
<feature type="transmembrane region" description="Helical" evidence="8">
    <location>
        <begin position="340"/>
        <end position="362"/>
    </location>
</feature>
<feature type="domain" description="Citrate transporter-like" evidence="9">
    <location>
        <begin position="45"/>
        <end position="380"/>
    </location>
</feature>
<reference evidence="10" key="1">
    <citation type="submission" date="2021-09" db="EMBL/GenBank/DDBJ databases">
        <title>Network and meta-omics reveal the key degrader and cooperation patterns in an efficient 1,4-dioxane-degrading microbial community.</title>
        <authorList>
            <person name="Dai C."/>
        </authorList>
    </citation>
    <scope>NUCLEOTIDE SEQUENCE</scope>
    <source>
        <strain evidence="10">ZM13</strain>
    </source>
</reference>
<dbReference type="InterPro" id="IPR004680">
    <property type="entry name" value="Cit_transptr-like_dom"/>
</dbReference>
<dbReference type="GO" id="GO:0015105">
    <property type="term" value="F:arsenite transmembrane transporter activity"/>
    <property type="evidence" value="ECO:0007669"/>
    <property type="project" value="InterPro"/>
</dbReference>
<dbReference type="AlphaFoldDB" id="A0A9E6ZXS0"/>
<comment type="similarity">
    <text evidence="2">Belongs to the CitM (TC 2.A.11) transporter family.</text>
</comment>
<feature type="transmembrane region" description="Helical" evidence="8">
    <location>
        <begin position="134"/>
        <end position="153"/>
    </location>
</feature>
<dbReference type="PANTHER" id="PTHR43302">
    <property type="entry name" value="TRANSPORTER ARSB-RELATED"/>
    <property type="match status" value="1"/>
</dbReference>
<feature type="transmembrane region" description="Helical" evidence="8">
    <location>
        <begin position="20"/>
        <end position="43"/>
    </location>
</feature>
<dbReference type="GO" id="GO:0005886">
    <property type="term" value="C:plasma membrane"/>
    <property type="evidence" value="ECO:0007669"/>
    <property type="project" value="UniProtKB-SubCell"/>
</dbReference>
<keyword evidence="4" id="KW-1003">Cell membrane</keyword>
<evidence type="ECO:0000256" key="5">
    <source>
        <dbReference type="ARBA" id="ARBA00022692"/>
    </source>
</evidence>
<evidence type="ECO:0000256" key="1">
    <source>
        <dbReference type="ARBA" id="ARBA00004651"/>
    </source>
</evidence>
<feature type="transmembrane region" description="Helical" evidence="8">
    <location>
        <begin position="418"/>
        <end position="438"/>
    </location>
</feature>
<feature type="transmembrane region" description="Helical" evidence="8">
    <location>
        <begin position="301"/>
        <end position="320"/>
    </location>
</feature>
<protein>
    <submittedName>
        <fullName evidence="10">Transporter</fullName>
    </submittedName>
</protein>
<dbReference type="InterPro" id="IPR000802">
    <property type="entry name" value="Arsenical_pump_ArsB"/>
</dbReference>
<keyword evidence="3" id="KW-0813">Transport</keyword>
<gene>
    <name evidence="10" type="ORF">K9D25_04285</name>
</gene>
<evidence type="ECO:0000256" key="2">
    <source>
        <dbReference type="ARBA" id="ARBA00009843"/>
    </source>
</evidence>
<keyword evidence="6 8" id="KW-1133">Transmembrane helix</keyword>
<evidence type="ECO:0000256" key="7">
    <source>
        <dbReference type="ARBA" id="ARBA00023136"/>
    </source>
</evidence>
<feature type="transmembrane region" description="Helical" evidence="8">
    <location>
        <begin position="110"/>
        <end position="128"/>
    </location>
</feature>
<dbReference type="RefSeq" id="WP_244379576.1">
    <property type="nucleotide sequence ID" value="NZ_CP083239.1"/>
</dbReference>
<comment type="subcellular location">
    <subcellularLocation>
        <location evidence="1">Cell membrane</location>
        <topology evidence="1">Multi-pass membrane protein</topology>
    </subcellularLocation>
</comment>
<dbReference type="Pfam" id="PF03600">
    <property type="entry name" value="CitMHS"/>
    <property type="match status" value="1"/>
</dbReference>
<evidence type="ECO:0000256" key="6">
    <source>
        <dbReference type="ARBA" id="ARBA00022989"/>
    </source>
</evidence>
<evidence type="ECO:0000259" key="9">
    <source>
        <dbReference type="Pfam" id="PF03600"/>
    </source>
</evidence>
<feature type="transmembrane region" description="Helical" evidence="8">
    <location>
        <begin position="199"/>
        <end position="221"/>
    </location>
</feature>
<evidence type="ECO:0000313" key="11">
    <source>
        <dbReference type="Proteomes" id="UP000831684"/>
    </source>
</evidence>
<keyword evidence="5 8" id="KW-0812">Transmembrane</keyword>
<accession>A0A9E6ZXS0</accession>
<evidence type="ECO:0000256" key="4">
    <source>
        <dbReference type="ARBA" id="ARBA00022475"/>
    </source>
</evidence>
<feature type="transmembrane region" description="Helical" evidence="8">
    <location>
        <begin position="160"/>
        <end position="179"/>
    </location>
</feature>
<sequence>MAVPPPGFLLPMAPGPAPPAFRGAPLMALTLLIFLLVYVAMGFGKLPGFMVDRTGAALVGALAVMVVGGISPKAAWESIDYASVGMLFGLMVVSAAFVVSGFYGWTAARVALLPVSAPVLLAVLVGVGGGLSALLTNDVVVVAMTPLLVSLTLARGLNPVPFLLAFCFAANTGSAGTLIGSPQNMIAAQQLGLSFTGFLAVAGLPALASLPLVWGIVALIYRGRWTLPEASATRAAPVVAPPVTLDRLETAKAGVVTVLVVVAFIFSDWPRELIALGAAGVLLINRQIASRDLLAQVDGDLLVLIMSLFVVNAAMAATGLPQHLLAGLRATGLNLDDPLALYLVGGALSNIVGNNPAVMLLVPFLTPGGDAEALGAALALGTGFSSNLIVFGSLAGIIVVEQAAACGVKISFGEFARAGVPVTLACMAMAAGWIALIAA</sequence>
<keyword evidence="7 8" id="KW-0472">Membrane</keyword>
<organism evidence="10 11">
    <name type="scientific">Ancylobacter polymorphus</name>
    <dbReference type="NCBI Taxonomy" id="223390"/>
    <lineage>
        <taxon>Bacteria</taxon>
        <taxon>Pseudomonadati</taxon>
        <taxon>Pseudomonadota</taxon>
        <taxon>Alphaproteobacteria</taxon>
        <taxon>Hyphomicrobiales</taxon>
        <taxon>Xanthobacteraceae</taxon>
        <taxon>Ancylobacter</taxon>
    </lineage>
</organism>
<dbReference type="PANTHER" id="PTHR43302:SF5">
    <property type="entry name" value="TRANSPORTER ARSB-RELATED"/>
    <property type="match status" value="1"/>
</dbReference>
<evidence type="ECO:0000313" key="10">
    <source>
        <dbReference type="EMBL" id="UOK71942.1"/>
    </source>
</evidence>
<dbReference type="PRINTS" id="PR00758">
    <property type="entry name" value="ARSENICPUMP"/>
</dbReference>